<keyword evidence="6 7" id="KW-0472">Membrane</keyword>
<feature type="transmembrane region" description="Helical" evidence="7">
    <location>
        <begin position="160"/>
        <end position="179"/>
    </location>
</feature>
<dbReference type="GO" id="GO:0006493">
    <property type="term" value="P:protein O-linked glycosylation"/>
    <property type="evidence" value="ECO:0007669"/>
    <property type="project" value="InterPro"/>
</dbReference>
<keyword evidence="4 7" id="KW-0812">Transmembrane</keyword>
<protein>
    <recommendedName>
        <fullName evidence="8">ArnT-like N-terminal domain-containing protein</fullName>
    </recommendedName>
</protein>
<feature type="transmembrane region" description="Helical" evidence="7">
    <location>
        <begin position="12"/>
        <end position="34"/>
    </location>
</feature>
<feature type="transmembrane region" description="Helical" evidence="7">
    <location>
        <begin position="259"/>
        <end position="276"/>
    </location>
</feature>
<reference evidence="9 10" key="1">
    <citation type="submission" date="2016-04" db="EMBL/GenBank/DDBJ databases">
        <title>Chloroflexus islandicus sp. nov., a thermophilic filamentous anoxygenic phototrophic bacterium from geyser Strokkur (Iceland).</title>
        <authorList>
            <person name="Gaisin V.A."/>
            <person name="Kalashnikov A.M."/>
            <person name="Sukhacheva M.V."/>
            <person name="Grouzdev D.S."/>
            <person name="Ivanov T.M."/>
            <person name="Kuznetsov B."/>
            <person name="Gorlenko V.M."/>
        </authorList>
    </citation>
    <scope>NUCLEOTIDE SEQUENCE [LARGE SCALE GENOMIC DNA]</scope>
    <source>
        <strain evidence="10">isl-2</strain>
    </source>
</reference>
<evidence type="ECO:0000256" key="6">
    <source>
        <dbReference type="ARBA" id="ARBA00023136"/>
    </source>
</evidence>
<feature type="transmembrane region" description="Helical" evidence="7">
    <location>
        <begin position="235"/>
        <end position="252"/>
    </location>
</feature>
<dbReference type="GO" id="GO:0016020">
    <property type="term" value="C:membrane"/>
    <property type="evidence" value="ECO:0007669"/>
    <property type="project" value="InterPro"/>
</dbReference>
<name>A0A178MFL3_9CHLR</name>
<keyword evidence="5 7" id="KW-1133">Transmembrane helix</keyword>
<dbReference type="AlphaFoldDB" id="A0A178MFL3"/>
<evidence type="ECO:0000256" key="7">
    <source>
        <dbReference type="SAM" id="Phobius"/>
    </source>
</evidence>
<feature type="transmembrane region" description="Helical" evidence="7">
    <location>
        <begin position="349"/>
        <end position="368"/>
    </location>
</feature>
<keyword evidence="2" id="KW-0328">Glycosyltransferase</keyword>
<feature type="transmembrane region" description="Helical" evidence="7">
    <location>
        <begin position="374"/>
        <end position="394"/>
    </location>
</feature>
<keyword evidence="3" id="KW-0808">Transferase</keyword>
<dbReference type="STRING" id="1707952.A6A03_00810"/>
<sequence>MLRTVMMSLQNYISPRLATLLIAIVIGVISFVIFSRDLSSYSSYHGDEGFWIETGKWTVQKFFIERDFSREQWWTKELRSFGAVNPNLGKLIIGGSLCINQHCHFSGLPKWDFSQPNAWNIKEGNAAPSDELAIARSAIVLTTALSAIILFTTTVITTRWSLLAGIFACIAFLSHPLVVTLGRQAMLDMPAILFSLLAISIAYKSLISDTGKYTIIWFFITALCSGLAVSTKLNAGLVLIAIIIIGIINTLIHRNSKAYLFLAINVIIPPLIFLALNPQLWPHVLNGLKAMWAFNQSLADRRTIFTRDALWTISDQVIAYYQRIPQNMFNLSLFILGLVLMIKDIKTTWPLLIYGLVSSLGVILWTPLNWNRYYLPAVPFYALALGFLIAKIIISYNNQTVHVVNKHNDFDSNLNTATKS</sequence>
<feature type="transmembrane region" description="Helical" evidence="7">
    <location>
        <begin position="324"/>
        <end position="342"/>
    </location>
</feature>
<feature type="transmembrane region" description="Helical" evidence="7">
    <location>
        <begin position="210"/>
        <end position="229"/>
    </location>
</feature>
<evidence type="ECO:0000313" key="9">
    <source>
        <dbReference type="EMBL" id="OAN47316.1"/>
    </source>
</evidence>
<dbReference type="GO" id="GO:0000030">
    <property type="term" value="F:mannosyltransferase activity"/>
    <property type="evidence" value="ECO:0007669"/>
    <property type="project" value="InterPro"/>
</dbReference>
<dbReference type="GO" id="GO:0012505">
    <property type="term" value="C:endomembrane system"/>
    <property type="evidence" value="ECO:0007669"/>
    <property type="project" value="UniProtKB-SubCell"/>
</dbReference>
<evidence type="ECO:0000256" key="5">
    <source>
        <dbReference type="ARBA" id="ARBA00022989"/>
    </source>
</evidence>
<evidence type="ECO:0000256" key="3">
    <source>
        <dbReference type="ARBA" id="ARBA00022679"/>
    </source>
</evidence>
<feature type="domain" description="ArnT-like N-terminal" evidence="8">
    <location>
        <begin position="81"/>
        <end position="254"/>
    </location>
</feature>
<dbReference type="RefSeq" id="WP_066784354.1">
    <property type="nucleotide sequence ID" value="NZ_LWQS01000038.1"/>
</dbReference>
<evidence type="ECO:0000256" key="1">
    <source>
        <dbReference type="ARBA" id="ARBA00004127"/>
    </source>
</evidence>
<gene>
    <name evidence="9" type="ORF">A6A03_00810</name>
</gene>
<feature type="transmembrane region" description="Helical" evidence="7">
    <location>
        <begin position="133"/>
        <end position="153"/>
    </location>
</feature>
<dbReference type="InterPro" id="IPR003342">
    <property type="entry name" value="ArnT-like_N"/>
</dbReference>
<dbReference type="OrthoDB" id="163696at2"/>
<evidence type="ECO:0000259" key="8">
    <source>
        <dbReference type="Pfam" id="PF02366"/>
    </source>
</evidence>
<keyword evidence="10" id="KW-1185">Reference proteome</keyword>
<evidence type="ECO:0000256" key="4">
    <source>
        <dbReference type="ARBA" id="ARBA00022692"/>
    </source>
</evidence>
<dbReference type="Pfam" id="PF02366">
    <property type="entry name" value="PMT"/>
    <property type="match status" value="1"/>
</dbReference>
<accession>A0A178MFL3</accession>
<feature type="transmembrane region" description="Helical" evidence="7">
    <location>
        <begin position="185"/>
        <end position="203"/>
    </location>
</feature>
<evidence type="ECO:0000256" key="2">
    <source>
        <dbReference type="ARBA" id="ARBA00022676"/>
    </source>
</evidence>
<proteinExistence type="predicted"/>
<dbReference type="EMBL" id="LWQS01000038">
    <property type="protein sequence ID" value="OAN47316.1"/>
    <property type="molecule type" value="Genomic_DNA"/>
</dbReference>
<organism evidence="9 10">
    <name type="scientific">Chloroflexus islandicus</name>
    <dbReference type="NCBI Taxonomy" id="1707952"/>
    <lineage>
        <taxon>Bacteria</taxon>
        <taxon>Bacillati</taxon>
        <taxon>Chloroflexota</taxon>
        <taxon>Chloroflexia</taxon>
        <taxon>Chloroflexales</taxon>
        <taxon>Chloroflexineae</taxon>
        <taxon>Chloroflexaceae</taxon>
        <taxon>Chloroflexus</taxon>
    </lineage>
</organism>
<comment type="subcellular location">
    <subcellularLocation>
        <location evidence="1">Endomembrane system</location>
        <topology evidence="1">Multi-pass membrane protein</topology>
    </subcellularLocation>
</comment>
<comment type="caution">
    <text evidence="9">The sequence shown here is derived from an EMBL/GenBank/DDBJ whole genome shotgun (WGS) entry which is preliminary data.</text>
</comment>
<evidence type="ECO:0000313" key="10">
    <source>
        <dbReference type="Proteomes" id="UP000078287"/>
    </source>
</evidence>
<dbReference type="Proteomes" id="UP000078287">
    <property type="component" value="Unassembled WGS sequence"/>
</dbReference>